<dbReference type="AlphaFoldDB" id="H8GLT2"/>
<reference evidence="1 2" key="1">
    <citation type="journal article" date="2013" name="Genome Announc.">
        <title>Genome Sequence of the Obligate Gammaproteobacterial Methanotroph Methylomicrobium album Strain BG8.</title>
        <authorList>
            <person name="Kits K.D."/>
            <person name="Kalyuzhnaya M.G."/>
            <person name="Klotz M.G."/>
            <person name="Jetten M.S."/>
            <person name="Op den Camp H.J."/>
            <person name="Vuilleumier S."/>
            <person name="Bringel F."/>
            <person name="Dispirito A.A."/>
            <person name="Murrell J.C."/>
            <person name="Bruce D."/>
            <person name="Cheng J.F."/>
            <person name="Copeland A."/>
            <person name="Goodwin L."/>
            <person name="Hauser L."/>
            <person name="Lajus A."/>
            <person name="Land M.L."/>
            <person name="Lapidus A."/>
            <person name="Lucas S."/>
            <person name="Medigue C."/>
            <person name="Pitluck S."/>
            <person name="Woyke T."/>
            <person name="Zeytun A."/>
            <person name="Stein L.Y."/>
        </authorList>
    </citation>
    <scope>NUCLEOTIDE SEQUENCE [LARGE SCALE GENOMIC DNA]</scope>
    <source>
        <strain evidence="1 2">BG8</strain>
    </source>
</reference>
<dbReference type="STRING" id="686340.Metal_2928"/>
<organism evidence="1 2">
    <name type="scientific">Methylomicrobium album BG8</name>
    <dbReference type="NCBI Taxonomy" id="686340"/>
    <lineage>
        <taxon>Bacteria</taxon>
        <taxon>Pseudomonadati</taxon>
        <taxon>Pseudomonadota</taxon>
        <taxon>Gammaproteobacteria</taxon>
        <taxon>Methylococcales</taxon>
        <taxon>Methylococcaceae</taxon>
        <taxon>Methylomicrobium</taxon>
    </lineage>
</organism>
<evidence type="ECO:0008006" key="3">
    <source>
        <dbReference type="Google" id="ProtNLM"/>
    </source>
</evidence>
<accession>H8GLT2</accession>
<evidence type="ECO:0000313" key="2">
    <source>
        <dbReference type="Proteomes" id="UP000005090"/>
    </source>
</evidence>
<sequence length="236" mass="27240">MRSVLITANDGDFDESPVLEFVYDESTAGFCEWPALSVEKRLERLAFRVSRMPRSLRAHVERIHYCFGHHLNEPLYAALIDLLIVLDPSGRRLSQRMIFGSRSRLTVSQFQMLRDFLKKEENALESLPHARFSLFSKGLQSNVMLVRMVEEPCETAHDPLQLARDYVEFSQLDEAARVLEQAILDHPERFELHSELLALYRSTRDRAGFKRTHQALVCLGAKLPPEWAQLGDFLKV</sequence>
<dbReference type="eggNOG" id="COG3170">
    <property type="taxonomic scope" value="Bacteria"/>
</dbReference>
<name>H8GLT2_METAL</name>
<dbReference type="HOGENOM" id="CLU_102523_0_0_6"/>
<evidence type="ECO:0000313" key="1">
    <source>
        <dbReference type="EMBL" id="EIC30609.1"/>
    </source>
</evidence>
<dbReference type="Proteomes" id="UP000005090">
    <property type="component" value="Chromosome"/>
</dbReference>
<protein>
    <recommendedName>
        <fullName evidence="3">Tetratricopeptide repeat protein</fullName>
    </recommendedName>
</protein>
<keyword evidence="2" id="KW-1185">Reference proteome</keyword>
<proteinExistence type="predicted"/>
<gene>
    <name evidence="1" type="ORF">Metal_2928</name>
</gene>
<dbReference type="EMBL" id="CM001475">
    <property type="protein sequence ID" value="EIC30609.1"/>
    <property type="molecule type" value="Genomic_DNA"/>
</dbReference>